<accession>A0A8S5RW62</accession>
<proteinExistence type="predicted"/>
<name>A0A8S5RW62_9CAUD</name>
<evidence type="ECO:0000313" key="1">
    <source>
        <dbReference type="EMBL" id="DAF42872.1"/>
    </source>
</evidence>
<protein>
    <submittedName>
        <fullName evidence="1">Uncharacterized protein</fullName>
    </submittedName>
</protein>
<dbReference type="EMBL" id="BK032497">
    <property type="protein sequence ID" value="DAF42872.1"/>
    <property type="molecule type" value="Genomic_DNA"/>
</dbReference>
<reference evidence="1" key="1">
    <citation type="journal article" date="2021" name="Proc. Natl. Acad. Sci. U.S.A.">
        <title>A Catalog of Tens of Thousands of Viruses from Human Metagenomes Reveals Hidden Associations with Chronic Diseases.</title>
        <authorList>
            <person name="Tisza M.J."/>
            <person name="Buck C.B."/>
        </authorList>
    </citation>
    <scope>NUCLEOTIDE SEQUENCE</scope>
    <source>
        <strain evidence="1">CtHip2</strain>
    </source>
</reference>
<sequence>MTILTELNELKQQVQAQEEKLQELYSSIDYADDEVQDFVISMVDNISQIECFKALVTLEIFTSRNGFQLKDLKVGTKVKDTESSKIEATYLCTNWIYENKERKDRLWIDISEQEVVGIYYDCKYTD</sequence>
<organism evidence="1">
    <name type="scientific">Siphoviridae sp. ctHip2</name>
    <dbReference type="NCBI Taxonomy" id="2827830"/>
    <lineage>
        <taxon>Viruses</taxon>
        <taxon>Duplodnaviria</taxon>
        <taxon>Heunggongvirae</taxon>
        <taxon>Uroviricota</taxon>
        <taxon>Caudoviricetes</taxon>
    </lineage>
</organism>